<organism evidence="2 3">
    <name type="scientific">Microlunatus antarcticus</name>
    <dbReference type="NCBI Taxonomy" id="53388"/>
    <lineage>
        <taxon>Bacteria</taxon>
        <taxon>Bacillati</taxon>
        <taxon>Actinomycetota</taxon>
        <taxon>Actinomycetes</taxon>
        <taxon>Propionibacteriales</taxon>
        <taxon>Propionibacteriaceae</taxon>
        <taxon>Microlunatus</taxon>
    </lineage>
</organism>
<protein>
    <recommendedName>
        <fullName evidence="4">DUF2795 domain-containing protein</fullName>
    </recommendedName>
</protein>
<sequence>MADINPIHLQKALKGASYPATKDSLVATAKDNGADDEVMTFLNDLPDREFGGPNGVTKEISSDS</sequence>
<dbReference type="Pfam" id="PF11387">
    <property type="entry name" value="DUF2795"/>
    <property type="match status" value="1"/>
</dbReference>
<name>A0A7W5JYD6_9ACTN</name>
<comment type="caution">
    <text evidence="2">The sequence shown here is derived from an EMBL/GenBank/DDBJ whole genome shotgun (WGS) entry which is preliminary data.</text>
</comment>
<dbReference type="AlphaFoldDB" id="A0A7W5JYD6"/>
<accession>A0A7W5JYD6</accession>
<dbReference type="EMBL" id="JACHZG010000001">
    <property type="protein sequence ID" value="MBB3328629.1"/>
    <property type="molecule type" value="Genomic_DNA"/>
</dbReference>
<dbReference type="Proteomes" id="UP000565572">
    <property type="component" value="Unassembled WGS sequence"/>
</dbReference>
<dbReference type="InterPro" id="IPR021527">
    <property type="entry name" value="DUF2795"/>
</dbReference>
<evidence type="ECO:0000313" key="3">
    <source>
        <dbReference type="Proteomes" id="UP000565572"/>
    </source>
</evidence>
<evidence type="ECO:0008006" key="4">
    <source>
        <dbReference type="Google" id="ProtNLM"/>
    </source>
</evidence>
<feature type="region of interest" description="Disordered" evidence="1">
    <location>
        <begin position="44"/>
        <end position="64"/>
    </location>
</feature>
<reference evidence="2 3" key="1">
    <citation type="submission" date="2020-08" db="EMBL/GenBank/DDBJ databases">
        <title>Sequencing the genomes of 1000 actinobacteria strains.</title>
        <authorList>
            <person name="Klenk H.-P."/>
        </authorList>
    </citation>
    <scope>NUCLEOTIDE SEQUENCE [LARGE SCALE GENOMIC DNA]</scope>
    <source>
        <strain evidence="2 3">DSM 11053</strain>
    </source>
</reference>
<gene>
    <name evidence="2" type="ORF">FHX39_003573</name>
</gene>
<evidence type="ECO:0000313" key="2">
    <source>
        <dbReference type="EMBL" id="MBB3328629.1"/>
    </source>
</evidence>
<proteinExistence type="predicted"/>
<dbReference type="RefSeq" id="WP_183340600.1">
    <property type="nucleotide sequence ID" value="NZ_JACHZG010000001.1"/>
</dbReference>
<keyword evidence="3" id="KW-1185">Reference proteome</keyword>
<evidence type="ECO:0000256" key="1">
    <source>
        <dbReference type="SAM" id="MobiDB-lite"/>
    </source>
</evidence>